<dbReference type="Gene3D" id="1.10.540.10">
    <property type="entry name" value="Acyl-CoA dehydrogenase/oxidase, N-terminal domain"/>
    <property type="match status" value="1"/>
</dbReference>
<keyword evidence="10" id="KW-1185">Reference proteome</keyword>
<protein>
    <submittedName>
        <fullName evidence="9">Probable isovaleryl-CoA dehydrogenase</fullName>
    </submittedName>
</protein>
<dbReference type="GO" id="GO:0003995">
    <property type="term" value="F:acyl-CoA dehydrogenase activity"/>
    <property type="evidence" value="ECO:0007669"/>
    <property type="project" value="TreeGrafter"/>
</dbReference>
<dbReference type="InterPro" id="IPR009100">
    <property type="entry name" value="AcylCoA_DH/oxidase_NM_dom_sf"/>
</dbReference>
<evidence type="ECO:0000313" key="9">
    <source>
        <dbReference type="EMBL" id="EFG04102.2"/>
    </source>
</evidence>
<feature type="domain" description="Acyl-CoA oxidase/dehydrogenase middle" evidence="7">
    <location>
        <begin position="137"/>
        <end position="217"/>
    </location>
</feature>
<dbReference type="Proteomes" id="UP000002357">
    <property type="component" value="Plasmid pSCL4"/>
</dbReference>
<evidence type="ECO:0000256" key="5">
    <source>
        <dbReference type="RuleBase" id="RU362125"/>
    </source>
</evidence>
<dbReference type="SUPFAM" id="SSF56645">
    <property type="entry name" value="Acyl-CoA dehydrogenase NM domain-like"/>
    <property type="match status" value="1"/>
</dbReference>
<evidence type="ECO:0000256" key="3">
    <source>
        <dbReference type="ARBA" id="ARBA00022630"/>
    </source>
</evidence>
<evidence type="ECO:0000259" key="6">
    <source>
        <dbReference type="Pfam" id="PF00441"/>
    </source>
</evidence>
<dbReference type="RefSeq" id="WP_003963191.1">
    <property type="nucleotide sequence ID" value="NZ_CM000914.1"/>
</dbReference>
<dbReference type="Pfam" id="PF00441">
    <property type="entry name" value="Acyl-CoA_dh_1"/>
    <property type="match status" value="1"/>
</dbReference>
<dbReference type="InterPro" id="IPR046373">
    <property type="entry name" value="Acyl-CoA_Oxase/DH_mid-dom_sf"/>
</dbReference>
<keyword evidence="4 5" id="KW-0274">FAD</keyword>
<dbReference type="GO" id="GO:0050660">
    <property type="term" value="F:flavin adenine dinucleotide binding"/>
    <property type="evidence" value="ECO:0007669"/>
    <property type="project" value="InterPro"/>
</dbReference>
<dbReference type="GeneID" id="93733747"/>
<dbReference type="Gene3D" id="2.40.110.10">
    <property type="entry name" value="Butyryl-CoA Dehydrogenase, subunit A, domain 2"/>
    <property type="match status" value="1"/>
</dbReference>
<reference evidence="9 10" key="1">
    <citation type="journal article" date="2010" name="Genome Biol. Evol.">
        <title>The sequence of a 1.8-mb bacterial linear plasmid reveals a rich evolutionary reservoir of secondary metabolic pathways.</title>
        <authorList>
            <person name="Medema M.H."/>
            <person name="Trefzer A."/>
            <person name="Kovalchuk A."/>
            <person name="van den Berg M."/>
            <person name="Mueller U."/>
            <person name="Heijne W."/>
            <person name="Wu L."/>
            <person name="Alam M.T."/>
            <person name="Ronning C.M."/>
            <person name="Nierman W.C."/>
            <person name="Bovenberg R.A.L."/>
            <person name="Breitling R."/>
            <person name="Takano E."/>
        </authorList>
    </citation>
    <scope>NUCLEOTIDE SEQUENCE [LARGE SCALE GENOMIC DNA]</scope>
    <source>
        <strain evidence="10">ATCC 27064 / DSM 738 / JCM 4710 / NBRC 13307 / NCIMB 12785 / NRRL 3585 / VKM Ac-602</strain>
        <plasmid evidence="9">pSCL4</plasmid>
    </source>
</reference>
<evidence type="ECO:0000256" key="2">
    <source>
        <dbReference type="ARBA" id="ARBA00009347"/>
    </source>
</evidence>
<dbReference type="CDD" id="cd00567">
    <property type="entry name" value="ACAD"/>
    <property type="match status" value="1"/>
</dbReference>
<comment type="cofactor">
    <cofactor evidence="1 5">
        <name>FAD</name>
        <dbReference type="ChEBI" id="CHEBI:57692"/>
    </cofactor>
</comment>
<keyword evidence="3 5" id="KW-0285">Flavoprotein</keyword>
<keyword evidence="9" id="KW-0614">Plasmid</keyword>
<dbReference type="EMBL" id="CM000914">
    <property type="protein sequence ID" value="EFG04102.2"/>
    <property type="molecule type" value="Genomic_DNA"/>
</dbReference>
<dbReference type="AlphaFoldDB" id="D5SJK9"/>
<dbReference type="Pfam" id="PF02771">
    <property type="entry name" value="Acyl-CoA_dh_N"/>
    <property type="match status" value="1"/>
</dbReference>
<dbReference type="InterPro" id="IPR036250">
    <property type="entry name" value="AcylCo_DH-like_C"/>
</dbReference>
<dbReference type="InterPro" id="IPR009075">
    <property type="entry name" value="AcylCo_DH/oxidase_C"/>
</dbReference>
<dbReference type="OrthoDB" id="6967078at2"/>
<evidence type="ECO:0000259" key="8">
    <source>
        <dbReference type="Pfam" id="PF02771"/>
    </source>
</evidence>
<dbReference type="PANTHER" id="PTHR43884:SF12">
    <property type="entry name" value="ISOVALERYL-COA DEHYDROGENASE, MITOCHONDRIAL-RELATED"/>
    <property type="match status" value="1"/>
</dbReference>
<comment type="similarity">
    <text evidence="2 5">Belongs to the acyl-CoA dehydrogenase family.</text>
</comment>
<dbReference type="InterPro" id="IPR006091">
    <property type="entry name" value="Acyl-CoA_Oxase/DH_mid-dom"/>
</dbReference>
<evidence type="ECO:0000256" key="4">
    <source>
        <dbReference type="ARBA" id="ARBA00022827"/>
    </source>
</evidence>
<dbReference type="PANTHER" id="PTHR43884">
    <property type="entry name" value="ACYL-COA DEHYDROGENASE"/>
    <property type="match status" value="1"/>
</dbReference>
<feature type="domain" description="Acyl-CoA dehydrogenase/oxidase N-terminal" evidence="8">
    <location>
        <begin position="29"/>
        <end position="126"/>
    </location>
</feature>
<name>D5SJK9_STRCL</name>
<dbReference type="PIRSF" id="PIRSF016578">
    <property type="entry name" value="HsaA"/>
    <property type="match status" value="1"/>
</dbReference>
<feature type="domain" description="Acyl-CoA dehydrogenase/oxidase C-terminal" evidence="6">
    <location>
        <begin position="230"/>
        <end position="371"/>
    </location>
</feature>
<accession>D5SJK9</accession>
<evidence type="ECO:0000259" key="7">
    <source>
        <dbReference type="Pfam" id="PF02770"/>
    </source>
</evidence>
<evidence type="ECO:0000256" key="1">
    <source>
        <dbReference type="ARBA" id="ARBA00001974"/>
    </source>
</evidence>
<sequence length="397" mass="42079">MTDLLWSTTGAERKVAHEVEARWGELLAEVDTGAAERDATGRPVPSRFLGRAGALGLQAMPLPPEAGGSGADPLTWSLILEEIGYRCQDTGFSLILGIRAAVVRALWETGRPDVVERYVRPAARGELGTALAYSEDADAFSFRTTLRRTPGGYVLDGLKDFVTGGTHADVFLVYARDGATDDLAGCLVHRTDPGVTVRALDPVGTRTSGAAALELRSVPLVPERVVVPTDGLSHAQRLLNARRLTVCGAPIGRARALVEHAAARVNAAHRHGRPLSDLPNVQAALGRMYIAVEAARALLYRAAARVADGQADPMFDPLVSAAKHLVVDRVRSVLEEALQTLGGHFYYGEPYFGTCLRDFAGLVAVAGTQDLLAVNLGTLTAAHCARSTPSPDSAPSP</sequence>
<evidence type="ECO:0000313" key="10">
    <source>
        <dbReference type="Proteomes" id="UP000002357"/>
    </source>
</evidence>
<geneLocation type="plasmid" evidence="9 10">
    <name>pSCL4</name>
</geneLocation>
<dbReference type="Gene3D" id="1.20.140.10">
    <property type="entry name" value="Butyryl-CoA Dehydrogenase, subunit A, domain 3"/>
    <property type="match status" value="1"/>
</dbReference>
<gene>
    <name evidence="9" type="ORF">SCLAV_p0615</name>
</gene>
<proteinExistence type="inferred from homology"/>
<dbReference type="SUPFAM" id="SSF47203">
    <property type="entry name" value="Acyl-CoA dehydrogenase C-terminal domain-like"/>
    <property type="match status" value="1"/>
</dbReference>
<keyword evidence="5" id="KW-0560">Oxidoreductase</keyword>
<dbReference type="InterPro" id="IPR037069">
    <property type="entry name" value="AcylCoA_DH/ox_N_sf"/>
</dbReference>
<dbReference type="Pfam" id="PF02770">
    <property type="entry name" value="Acyl-CoA_dh_M"/>
    <property type="match status" value="1"/>
</dbReference>
<dbReference type="eggNOG" id="COG1960">
    <property type="taxonomic scope" value="Bacteria"/>
</dbReference>
<organism evidence="9 10">
    <name type="scientific">Streptomyces clavuligerus</name>
    <dbReference type="NCBI Taxonomy" id="1901"/>
    <lineage>
        <taxon>Bacteria</taxon>
        <taxon>Bacillati</taxon>
        <taxon>Actinomycetota</taxon>
        <taxon>Actinomycetes</taxon>
        <taxon>Kitasatosporales</taxon>
        <taxon>Streptomycetaceae</taxon>
        <taxon>Streptomyces</taxon>
    </lineage>
</organism>
<dbReference type="InterPro" id="IPR013786">
    <property type="entry name" value="AcylCoA_DH/ox_N"/>
</dbReference>